<dbReference type="FunFam" id="3.40.640.10:FF:000009">
    <property type="entry name" value="Cystathionine gamma-synthase homolog"/>
    <property type="match status" value="1"/>
</dbReference>
<reference evidence="7" key="1">
    <citation type="submission" date="2015-08" db="EMBL/GenBank/DDBJ databases">
        <title>Genome sequencing project for genomic taxonomy and phylogenomics of Bacillus-like bacteria.</title>
        <authorList>
            <person name="Liu B."/>
            <person name="Wang J."/>
            <person name="Zhu Y."/>
            <person name="Liu G."/>
            <person name="Chen Q."/>
            <person name="Chen Z."/>
            <person name="Lan J."/>
            <person name="Che J."/>
            <person name="Ge C."/>
            <person name="Shi H."/>
            <person name="Pan Z."/>
            <person name="Liu X."/>
        </authorList>
    </citation>
    <scope>NUCLEOTIDE SEQUENCE [LARGE SCALE GENOMIC DNA]</scope>
    <source>
        <strain evidence="7">FJAT-22460</strain>
    </source>
</reference>
<keyword evidence="7" id="KW-1185">Reference proteome</keyword>
<evidence type="ECO:0000313" key="6">
    <source>
        <dbReference type="EMBL" id="KOR82300.1"/>
    </source>
</evidence>
<evidence type="ECO:0000256" key="5">
    <source>
        <dbReference type="RuleBase" id="RU362118"/>
    </source>
</evidence>
<proteinExistence type="inferred from homology"/>
<protein>
    <submittedName>
        <fullName evidence="6">Cystathionine gamma-synthase</fullName>
        <ecNumber evidence="6">2.5.1.48</ecNumber>
    </submittedName>
</protein>
<dbReference type="InterPro" id="IPR015422">
    <property type="entry name" value="PyrdxlP-dep_Trfase_small"/>
</dbReference>
<dbReference type="PIRSF" id="PIRSF001434">
    <property type="entry name" value="CGS"/>
    <property type="match status" value="1"/>
</dbReference>
<dbReference type="PATRIC" id="fig|1705565.3.peg.5616"/>
<dbReference type="GO" id="GO:0009086">
    <property type="term" value="P:methionine biosynthetic process"/>
    <property type="evidence" value="ECO:0007669"/>
    <property type="project" value="UniProtKB-ARBA"/>
</dbReference>
<keyword evidence="3 4" id="KW-0663">Pyridoxal phosphate</keyword>
<sequence>MEKKSLNIESRLAQIGSVQEPVTGAVTFPIYQATAYRHPKLGQSTGFDYSRTKNPTRSVLEEACAELESGDAGFACSSGMAALQTIFALFGQGDHLIVSLDLYGGTYRLLERIMAKFGVSATYVDTNDLDALEGSRRPNTKAVFIETPTNPLMMITDLEAVCTWARHHQLISIVDNTLLTPYFQRPIELGADIVIHSATKYLGGHNDVLAGIIVTKGKELSEEMAFLHNSIGAVLSPSDSYQLMRGMKTLALRMDAHERNATAVATFLTTHPAIENVYYPALPDHPGHEIQNRQSSGNTGIFSFKVKDARYVEPVLRHVKLIAFAESLGGVESLMTYPAVQTHADIPLEIREAIGVDDRLLRFSVGIEHVDDLIADLDAALGAAIAEVEGSAGE</sequence>
<dbReference type="EMBL" id="LIUT01000003">
    <property type="protein sequence ID" value="KOR82300.1"/>
    <property type="molecule type" value="Genomic_DNA"/>
</dbReference>
<dbReference type="GO" id="GO:0005737">
    <property type="term" value="C:cytoplasm"/>
    <property type="evidence" value="ECO:0007669"/>
    <property type="project" value="TreeGrafter"/>
</dbReference>
<dbReference type="SUPFAM" id="SSF53383">
    <property type="entry name" value="PLP-dependent transferases"/>
    <property type="match status" value="1"/>
</dbReference>
<dbReference type="InterPro" id="IPR000277">
    <property type="entry name" value="Cys/Met-Metab_PyrdxlP-dep_enz"/>
</dbReference>
<evidence type="ECO:0000256" key="1">
    <source>
        <dbReference type="ARBA" id="ARBA00001933"/>
    </source>
</evidence>
<dbReference type="PANTHER" id="PTHR11808">
    <property type="entry name" value="TRANS-SULFURATION ENZYME FAMILY MEMBER"/>
    <property type="match status" value="1"/>
</dbReference>
<name>A0A0M1NJS2_9BACL</name>
<dbReference type="PROSITE" id="PS00868">
    <property type="entry name" value="CYS_MET_METAB_PP"/>
    <property type="match status" value="1"/>
</dbReference>
<accession>A0A0M1NJS2</accession>
<comment type="caution">
    <text evidence="6">The sequence shown here is derived from an EMBL/GenBank/DDBJ whole genome shotgun (WGS) entry which is preliminary data.</text>
</comment>
<evidence type="ECO:0000256" key="3">
    <source>
        <dbReference type="ARBA" id="ARBA00022898"/>
    </source>
</evidence>
<dbReference type="FunFam" id="3.90.1150.10:FF:000033">
    <property type="entry name" value="Cystathionine gamma-synthase"/>
    <property type="match status" value="1"/>
</dbReference>
<evidence type="ECO:0000256" key="2">
    <source>
        <dbReference type="ARBA" id="ARBA00009077"/>
    </source>
</evidence>
<dbReference type="OrthoDB" id="9780685at2"/>
<evidence type="ECO:0000313" key="7">
    <source>
        <dbReference type="Proteomes" id="UP000036932"/>
    </source>
</evidence>
<dbReference type="GO" id="GO:0016846">
    <property type="term" value="F:carbon-sulfur lyase activity"/>
    <property type="evidence" value="ECO:0007669"/>
    <property type="project" value="TreeGrafter"/>
</dbReference>
<evidence type="ECO:0000256" key="4">
    <source>
        <dbReference type="PIRSR" id="PIRSR001434-2"/>
    </source>
</evidence>
<dbReference type="RefSeq" id="WP_053491875.1">
    <property type="nucleotide sequence ID" value="NZ_LIUT01000003.1"/>
</dbReference>
<dbReference type="InterPro" id="IPR015421">
    <property type="entry name" value="PyrdxlP-dep_Trfase_major"/>
</dbReference>
<dbReference type="GO" id="GO:0019346">
    <property type="term" value="P:transsulfuration"/>
    <property type="evidence" value="ECO:0007669"/>
    <property type="project" value="InterPro"/>
</dbReference>
<dbReference type="PANTHER" id="PTHR11808:SF90">
    <property type="entry name" value="CYSTATHIONINE GAMMA-SYNTHASE"/>
    <property type="match status" value="1"/>
</dbReference>
<keyword evidence="6" id="KW-0808">Transferase</keyword>
<dbReference type="InterPro" id="IPR015424">
    <property type="entry name" value="PyrdxlP-dep_Trfase"/>
</dbReference>
<gene>
    <name evidence="6" type="ORF">AM231_18350</name>
</gene>
<dbReference type="Gene3D" id="3.40.640.10">
    <property type="entry name" value="Type I PLP-dependent aspartate aminotransferase-like (Major domain)"/>
    <property type="match status" value="1"/>
</dbReference>
<dbReference type="EC" id="2.5.1.48" evidence="6"/>
<dbReference type="Pfam" id="PF01053">
    <property type="entry name" value="Cys_Met_Meta_PP"/>
    <property type="match status" value="1"/>
</dbReference>
<dbReference type="GO" id="GO:0030170">
    <property type="term" value="F:pyridoxal phosphate binding"/>
    <property type="evidence" value="ECO:0007669"/>
    <property type="project" value="InterPro"/>
</dbReference>
<dbReference type="CDD" id="cd00614">
    <property type="entry name" value="CGS_like"/>
    <property type="match status" value="1"/>
</dbReference>
<comment type="cofactor">
    <cofactor evidence="1 5">
        <name>pyridoxal 5'-phosphate</name>
        <dbReference type="ChEBI" id="CHEBI:597326"/>
    </cofactor>
</comment>
<comment type="similarity">
    <text evidence="2 5">Belongs to the trans-sulfuration enzymes family.</text>
</comment>
<feature type="modified residue" description="N6-(pyridoxal phosphate)lysine" evidence="4">
    <location>
        <position position="200"/>
    </location>
</feature>
<dbReference type="GO" id="GO:0003962">
    <property type="term" value="F:cystathionine gamma-synthase activity"/>
    <property type="evidence" value="ECO:0007669"/>
    <property type="project" value="UniProtKB-EC"/>
</dbReference>
<organism evidence="6 7">
    <name type="scientific">Paenibacillus solani</name>
    <dbReference type="NCBI Taxonomy" id="1705565"/>
    <lineage>
        <taxon>Bacteria</taxon>
        <taxon>Bacillati</taxon>
        <taxon>Bacillota</taxon>
        <taxon>Bacilli</taxon>
        <taxon>Bacillales</taxon>
        <taxon>Paenibacillaceae</taxon>
        <taxon>Paenibacillus</taxon>
    </lineage>
</organism>
<dbReference type="Proteomes" id="UP000036932">
    <property type="component" value="Unassembled WGS sequence"/>
</dbReference>
<dbReference type="Gene3D" id="3.90.1150.10">
    <property type="entry name" value="Aspartate Aminotransferase, domain 1"/>
    <property type="match status" value="1"/>
</dbReference>
<dbReference type="AlphaFoldDB" id="A0A0M1NJS2"/>
<dbReference type="InterPro" id="IPR054542">
    <property type="entry name" value="Cys_met_metab_PP"/>
</dbReference>